<gene>
    <name evidence="1" type="ORF">F923_01195</name>
</gene>
<reference evidence="1 2" key="1">
    <citation type="submission" date="2013-02" db="EMBL/GenBank/DDBJ databases">
        <title>The Genome Sequence of Acinetobacter lwoffii NIPH 478.</title>
        <authorList>
            <consortium name="The Broad Institute Genome Sequencing Platform"/>
            <consortium name="The Broad Institute Genome Sequencing Center for Infectious Disease"/>
            <person name="Cerqueira G."/>
            <person name="Feldgarden M."/>
            <person name="Courvalin P."/>
            <person name="Perichon B."/>
            <person name="Grillot-Courvalin C."/>
            <person name="Clermont D."/>
            <person name="Rocha E."/>
            <person name="Yoon E.-J."/>
            <person name="Nemec A."/>
            <person name="Walker B."/>
            <person name="Young S.K."/>
            <person name="Zeng Q."/>
            <person name="Gargeya S."/>
            <person name="Fitzgerald M."/>
            <person name="Haas B."/>
            <person name="Abouelleil A."/>
            <person name="Alvarado L."/>
            <person name="Arachchi H.M."/>
            <person name="Berlin A.M."/>
            <person name="Chapman S.B."/>
            <person name="Dewar J."/>
            <person name="Goldberg J."/>
            <person name="Griggs A."/>
            <person name="Gujja S."/>
            <person name="Hansen M."/>
            <person name="Howarth C."/>
            <person name="Imamovic A."/>
            <person name="Larimer J."/>
            <person name="McCowan C."/>
            <person name="Murphy C."/>
            <person name="Neiman D."/>
            <person name="Pearson M."/>
            <person name="Priest M."/>
            <person name="Roberts A."/>
            <person name="Saif S."/>
            <person name="Shea T."/>
            <person name="Sisk P."/>
            <person name="Sykes S."/>
            <person name="Wortman J."/>
            <person name="Nusbaum C."/>
            <person name="Birren B."/>
        </authorList>
    </citation>
    <scope>NUCLEOTIDE SEQUENCE [LARGE SCALE GENOMIC DNA]</scope>
    <source>
        <strain evidence="1 2">NIPH 478</strain>
    </source>
</reference>
<dbReference type="HOGENOM" id="CLU_331955_0_0_6"/>
<evidence type="ECO:0000313" key="1">
    <source>
        <dbReference type="EMBL" id="ENW30626.1"/>
    </source>
</evidence>
<dbReference type="PATRIC" id="fig|1217668.3.peg.1170"/>
<protein>
    <submittedName>
        <fullName evidence="1">Uncharacterized protein</fullName>
    </submittedName>
</protein>
<organism evidence="1 2">
    <name type="scientific">Acinetobacter lwoffii NIPH 478</name>
    <dbReference type="NCBI Taxonomy" id="1217668"/>
    <lineage>
        <taxon>Bacteria</taxon>
        <taxon>Pseudomonadati</taxon>
        <taxon>Pseudomonadota</taxon>
        <taxon>Gammaproteobacteria</taxon>
        <taxon>Moraxellales</taxon>
        <taxon>Moraxellaceae</taxon>
        <taxon>Acinetobacter</taxon>
    </lineage>
</organism>
<name>N9HM66_ACILW</name>
<dbReference type="AlphaFoldDB" id="N9HM66"/>
<dbReference type="EMBL" id="APQU01000010">
    <property type="protein sequence ID" value="ENW30626.1"/>
    <property type="molecule type" value="Genomic_DNA"/>
</dbReference>
<dbReference type="RefSeq" id="WP_005107052.1">
    <property type="nucleotide sequence ID" value="NZ_KB849836.1"/>
</dbReference>
<comment type="caution">
    <text evidence="1">The sequence shown here is derived from an EMBL/GenBank/DDBJ whole genome shotgun (WGS) entry which is preliminary data.</text>
</comment>
<evidence type="ECO:0000313" key="2">
    <source>
        <dbReference type="Proteomes" id="UP000018416"/>
    </source>
</evidence>
<dbReference type="Proteomes" id="UP000018416">
    <property type="component" value="Unassembled WGS sequence"/>
</dbReference>
<proteinExistence type="predicted"/>
<sequence length="857" mass="98375">MTGPIPYGLHVISGELTDQDTDRILSVIHRFLTYKEAAQLENLKQVYDLPDGGYFIIQHVGGLFRIIADKQEPEKFKFINDGLVKTFVPMFFSGVVEKATVRQGEKVKLKITEQCRRRLETQLDRNIAKELQLERFTIEQSYKFPEFMIQGESVLKRTQYFAQNPGWYSGTMAKLHQFVGGYGIQEFESLPDDDIERVQMKLPEKLLLEFQDKYRDVRLPGYSGLPDKRGEFQYDYKWSKTHGVAFDNEHKPWLIQVSSKVYAMPLPIIPITADPKFHQYVQEELGDPELLEILETFGAFPSGECFPEKSDEFQQWVRAGVIIEICDTADFMQHMGMFTGCGWSFNTPGIAAYNTGWRFDEKGLIECSTFRLHLELQATDKHYGTDKISPGNELNAQDQSRLAKYLSALFSAIPVDQNIGRAIRYKIRHIDKAEILARAENVSEDMTAEVEYWDQYICSPIASHKGKVHKLYTGKLYHHAKPPGQPQIKFPEFVAGMCISFDFTPAERGVSAECDTIMYAYFDDDVLKVVKYFYTAKAFKKNVDTDFEECMTVGSWYWNESVGESTVSGHFYLTDIDDRDEISVSTIETTVKGEDKGYDSKPSFGFIHFFAMQGTMWRNRYFTHLTKSHQVNGKRIEIALLVPMFNRSTVLHANRTSSQSESYSEGLELMSIRDPYSYRYWTYHSIFAWNTPLNKQTGKPYPKNGNPVWVEIEEYNPSMCSDFADQGPWINGLPADYTWLIHPDNNEWIHSGGGGAPKVNTYSINTNKPAEITGNLKWVINDQIITINTKVPDRRYFEMSPDEYGNGMVRSGSKVFLGQTNYANISETNDAGFWKYTGFSSLVNHSRAYHFIGVINE</sequence>
<accession>N9HM66</accession>